<dbReference type="GO" id="GO:0003677">
    <property type="term" value="F:DNA binding"/>
    <property type="evidence" value="ECO:0007669"/>
    <property type="project" value="UniProtKB-KW"/>
</dbReference>
<dbReference type="InterPro" id="IPR038530">
    <property type="entry name" value="NiFe-hyd_HybE_sf"/>
</dbReference>
<dbReference type="NCBIfam" id="TIGR03993">
    <property type="entry name" value="hydrog_HybE"/>
    <property type="match status" value="1"/>
</dbReference>
<name>A0A126SYA0_9BACT</name>
<sequence>MPMTPDVHAPALLVAVFEAIGRERMACLGLVHPALAVEAIGFARAAGPADDEPGWFGVLLTPWCMNLLWWPDRDHAAAAPGAIRLHTHGEERYAFTGGREAQLGAFETCSLFSPMQDFVSQDQARGVALAVLGQLRRPHEVVAQPSRRALLTGLLRPIG</sequence>
<dbReference type="EMBL" id="KU144975">
    <property type="protein sequence ID" value="AMK59278.1"/>
    <property type="molecule type" value="Genomic_DNA"/>
</dbReference>
<accession>A0A126SYA0</accession>
<keyword evidence="1" id="KW-0371">Homeobox</keyword>
<evidence type="ECO:0000313" key="1">
    <source>
        <dbReference type="EMBL" id="AMK59278.1"/>
    </source>
</evidence>
<dbReference type="Pfam" id="PF11939">
    <property type="entry name" value="NiFe-hyd_HybE"/>
    <property type="match status" value="1"/>
</dbReference>
<reference evidence="1" key="1">
    <citation type="journal article" date="2016" name="Appl. Environ. Microbiol.">
        <title>Functional Metagenomics of a Biostimulated Petroleum-Contaminated Soil Reveals an Extraordinary Diversity of Extradiol Dioxygenases.</title>
        <authorList>
            <person name="Terron-Gonzalez L."/>
            <person name="Martin-Cabello G."/>
            <person name="Ferrer M."/>
            <person name="Santero E."/>
        </authorList>
    </citation>
    <scope>NUCLEOTIDE SEQUENCE</scope>
</reference>
<dbReference type="InterPro" id="IPR023994">
    <property type="entry name" value="NiFe-hyd_HybE"/>
</dbReference>
<protein>
    <submittedName>
        <fullName evidence="1">Protein hoxT</fullName>
    </submittedName>
</protein>
<dbReference type="Gene3D" id="3.30.1460.40">
    <property type="entry name" value="[NiFe]-hydrogenase assembly chaperone, HybE"/>
    <property type="match status" value="1"/>
</dbReference>
<proteinExistence type="predicted"/>
<dbReference type="AlphaFoldDB" id="A0A126SYA0"/>
<organism evidence="1">
    <name type="scientific">uncultured bacterium UPO47</name>
    <dbReference type="NCBI Taxonomy" id="1776972"/>
    <lineage>
        <taxon>Bacteria</taxon>
        <taxon>environmental samples</taxon>
    </lineage>
</organism>